<proteinExistence type="predicted"/>
<dbReference type="CDD" id="cd00657">
    <property type="entry name" value="Ferritin_like"/>
    <property type="match status" value="1"/>
</dbReference>
<dbReference type="InterPro" id="IPR009078">
    <property type="entry name" value="Ferritin-like_SF"/>
</dbReference>
<dbReference type="EMBL" id="AP027041">
    <property type="protein sequence ID" value="BDU16427.1"/>
    <property type="molecule type" value="Genomic_DNA"/>
</dbReference>
<protein>
    <submittedName>
        <fullName evidence="1">Ferritin-like domain-containing protein</fullName>
    </submittedName>
</protein>
<gene>
    <name evidence="1" type="ORF">LA521A_16280</name>
</gene>
<evidence type="ECO:0000313" key="1">
    <source>
        <dbReference type="EMBL" id="BDU16427.1"/>
    </source>
</evidence>
<sequence length="251" mass="26971">MQDRIKLGANRTGIASSPMHSEAMLSGLDLQEGSPHPAIGAADLRASYRDEAEPVGSMPPPNTLRGVVGAVGESLKGRRMHILLDKLGERAAYERSGVRLYDAFLQRLSAAVDAALPGDMSIETVQAIRNDEVAHFTLLVEAIEKLGGDATVQTPCADMTAVAGMGLIQAMNEARATLAQSLQVLMTAELVDVASWELLISLATQLDQDELARRFAVALDHENMHLERVRGWLELALENDVALLAPDPDDA</sequence>
<organism evidence="1 2">
    <name type="scientific">Lysobacter auxotrophicus</name>
    <dbReference type="NCBI Taxonomy" id="2992573"/>
    <lineage>
        <taxon>Bacteria</taxon>
        <taxon>Pseudomonadati</taxon>
        <taxon>Pseudomonadota</taxon>
        <taxon>Gammaproteobacteria</taxon>
        <taxon>Lysobacterales</taxon>
        <taxon>Lysobacteraceae</taxon>
        <taxon>Lysobacter</taxon>
    </lineage>
</organism>
<keyword evidence="2" id="KW-1185">Reference proteome</keyword>
<name>A0ABM8DCV8_9GAMM</name>
<dbReference type="Gene3D" id="1.20.1260.10">
    <property type="match status" value="1"/>
</dbReference>
<reference evidence="1 2" key="1">
    <citation type="journal article" date="2023" name="Int. J. Syst. Evol. Microbiol.">
        <title>Physiological and genomic analyses of cobalamin (vitamin B12)-auxotrophy of Lysobacter auxotrophicus sp. nov., a methionine-auxotrophic chitinolytic bacterium isolated from chitin-treated soil.</title>
        <authorList>
            <person name="Saito A."/>
            <person name="Dohra H."/>
            <person name="Hamada M."/>
            <person name="Moriuchi R."/>
            <person name="Kotsuchibashi Y."/>
            <person name="Mori K."/>
        </authorList>
    </citation>
    <scope>NUCLEOTIDE SEQUENCE [LARGE SCALE GENOMIC DNA]</scope>
    <source>
        <strain evidence="1 2">5-21a</strain>
    </source>
</reference>
<accession>A0ABM8DCV8</accession>
<dbReference type="InterPro" id="IPR012347">
    <property type="entry name" value="Ferritin-like"/>
</dbReference>
<evidence type="ECO:0000313" key="2">
    <source>
        <dbReference type="Proteomes" id="UP001317822"/>
    </source>
</evidence>
<dbReference type="Proteomes" id="UP001317822">
    <property type="component" value="Chromosome"/>
</dbReference>
<dbReference type="SUPFAM" id="SSF47240">
    <property type="entry name" value="Ferritin-like"/>
    <property type="match status" value="1"/>
</dbReference>
<dbReference type="RefSeq" id="WP_281781811.1">
    <property type="nucleotide sequence ID" value="NZ_AP027041.1"/>
</dbReference>